<accession>A0A8J8NUF3</accession>
<dbReference type="Proteomes" id="UP000785679">
    <property type="component" value="Unassembled WGS sequence"/>
</dbReference>
<dbReference type="AlphaFoldDB" id="A0A8J8NUF3"/>
<protein>
    <submittedName>
        <fullName evidence="1">Uncharacterized protein</fullName>
    </submittedName>
</protein>
<name>A0A8J8NUF3_HALGN</name>
<dbReference type="EMBL" id="RRYP01005698">
    <property type="protein sequence ID" value="TNV81822.1"/>
    <property type="molecule type" value="Genomic_DNA"/>
</dbReference>
<sequence>MEQLHIDECRCKRGQPLKYYCAQDNCQLHKDDIFSCELCIEDLMKRKQPHINFFVSHLMDEVKGKWNLLIEKEEQMYREITTQYASQKSVIESLEMHAQGQTQFQGRLICRDLLSLQQFHDDFTTYLSENDYIINSSTIRQLHPTLDKCAYFSQILDREFTYLLNLANPEFLLSNYSTCIDACRVSFNYEEKAAREQMLAMKVRLGKQKIQEAQSATRMPLNPQELEDAFNTLRQAVALQEAQMKAFVSLVGNLEGAAALVNMCINSQSREELATVEQLQSERGI</sequence>
<evidence type="ECO:0000313" key="1">
    <source>
        <dbReference type="EMBL" id="TNV81822.1"/>
    </source>
</evidence>
<reference evidence="1" key="1">
    <citation type="submission" date="2019-06" db="EMBL/GenBank/DDBJ databases">
        <authorList>
            <person name="Zheng W."/>
        </authorList>
    </citation>
    <scope>NUCLEOTIDE SEQUENCE</scope>
    <source>
        <strain evidence="1">QDHG01</strain>
    </source>
</reference>
<evidence type="ECO:0000313" key="2">
    <source>
        <dbReference type="Proteomes" id="UP000785679"/>
    </source>
</evidence>
<gene>
    <name evidence="1" type="ORF">FGO68_gene1433</name>
</gene>
<keyword evidence="2" id="KW-1185">Reference proteome</keyword>
<organism evidence="1 2">
    <name type="scientific">Halteria grandinella</name>
    <dbReference type="NCBI Taxonomy" id="5974"/>
    <lineage>
        <taxon>Eukaryota</taxon>
        <taxon>Sar</taxon>
        <taxon>Alveolata</taxon>
        <taxon>Ciliophora</taxon>
        <taxon>Intramacronucleata</taxon>
        <taxon>Spirotrichea</taxon>
        <taxon>Stichotrichia</taxon>
        <taxon>Sporadotrichida</taxon>
        <taxon>Halteriidae</taxon>
        <taxon>Halteria</taxon>
    </lineage>
</organism>
<proteinExistence type="predicted"/>
<comment type="caution">
    <text evidence="1">The sequence shown here is derived from an EMBL/GenBank/DDBJ whole genome shotgun (WGS) entry which is preliminary data.</text>
</comment>